<dbReference type="OrthoDB" id="2286764at2759"/>
<dbReference type="EMBL" id="LN733547">
    <property type="protein sequence ID" value="CEP17055.1"/>
    <property type="molecule type" value="Genomic_DNA"/>
</dbReference>
<reference evidence="4 5" key="1">
    <citation type="submission" date="2014-09" db="EMBL/GenBank/DDBJ databases">
        <authorList>
            <person name="Ellenberger Sabrina"/>
        </authorList>
    </citation>
    <scope>NUCLEOTIDE SEQUENCE [LARGE SCALE GENOMIC DNA]</scope>
    <source>
        <strain evidence="4 5">CBS 412.66</strain>
    </source>
</reference>
<evidence type="ECO:0000259" key="3">
    <source>
        <dbReference type="PROSITE" id="PS50158"/>
    </source>
</evidence>
<dbReference type="SUPFAM" id="SSF57756">
    <property type="entry name" value="Retrovirus zinc finger-like domains"/>
    <property type="match status" value="1"/>
</dbReference>
<keyword evidence="5" id="KW-1185">Reference proteome</keyword>
<keyword evidence="1" id="KW-0862">Zinc</keyword>
<feature type="compositionally biased region" description="Acidic residues" evidence="2">
    <location>
        <begin position="215"/>
        <end position="229"/>
    </location>
</feature>
<gene>
    <name evidence="4" type="primary">PARPA_11344.1 scaffold 43735</name>
</gene>
<dbReference type="AlphaFoldDB" id="A0A0B7NNF1"/>
<feature type="compositionally biased region" description="Basic and acidic residues" evidence="2">
    <location>
        <begin position="307"/>
        <end position="320"/>
    </location>
</feature>
<dbReference type="PROSITE" id="PS50158">
    <property type="entry name" value="ZF_CCHC"/>
    <property type="match status" value="1"/>
</dbReference>
<proteinExistence type="predicted"/>
<dbReference type="Gene3D" id="4.10.60.10">
    <property type="entry name" value="Zinc finger, CCHC-type"/>
    <property type="match status" value="1"/>
</dbReference>
<sequence>MPTISHGTREGTTWAKLAARGADIRHYTTSKRRSVTTASSYPLVGSVVYEDEDYIGRILATKAMKIMQQSLTPGSVLFTFRKGLFGDRVDAYPAIQTQISRFIEFRPLSIYDSKDDGSLFIEAKFEEADDAKKAIQTATFKGAPPVCHFCRHSGHICAKCPELARRRCFGCHKPGHIIKFCPKSDKQRQQADFVESVYSTGDLSDYADKEKLGDSEAESADDEDFEDPPDNEKVDNVESVASENENDNQRIEDHMQEDEDEEDKVIVAGDVKTNLASNSAHSKYAPITVAMSMKVDKPEELATDAALREASKKKQAEFHSKLYGSTSAAGTTGSKSKGTTGKNTSARKTVHK</sequence>
<feature type="domain" description="CCHC-type" evidence="3">
    <location>
        <begin position="166"/>
        <end position="183"/>
    </location>
</feature>
<name>A0A0B7NNF1_9FUNG</name>
<keyword evidence="1" id="KW-0479">Metal-binding</keyword>
<dbReference type="InterPro" id="IPR001878">
    <property type="entry name" value="Znf_CCHC"/>
</dbReference>
<evidence type="ECO:0000256" key="2">
    <source>
        <dbReference type="SAM" id="MobiDB-lite"/>
    </source>
</evidence>
<dbReference type="Proteomes" id="UP000054107">
    <property type="component" value="Unassembled WGS sequence"/>
</dbReference>
<feature type="region of interest" description="Disordered" evidence="2">
    <location>
        <begin position="307"/>
        <end position="352"/>
    </location>
</feature>
<evidence type="ECO:0000313" key="4">
    <source>
        <dbReference type="EMBL" id="CEP17055.1"/>
    </source>
</evidence>
<accession>A0A0B7NNF1</accession>
<keyword evidence="1" id="KW-0863">Zinc-finger</keyword>
<evidence type="ECO:0000256" key="1">
    <source>
        <dbReference type="PROSITE-ProRule" id="PRU00047"/>
    </source>
</evidence>
<dbReference type="SMART" id="SM00343">
    <property type="entry name" value="ZnF_C2HC"/>
    <property type="match status" value="2"/>
</dbReference>
<dbReference type="GO" id="GO:0008270">
    <property type="term" value="F:zinc ion binding"/>
    <property type="evidence" value="ECO:0007669"/>
    <property type="project" value="UniProtKB-KW"/>
</dbReference>
<organism evidence="4 5">
    <name type="scientific">Parasitella parasitica</name>
    <dbReference type="NCBI Taxonomy" id="35722"/>
    <lineage>
        <taxon>Eukaryota</taxon>
        <taxon>Fungi</taxon>
        <taxon>Fungi incertae sedis</taxon>
        <taxon>Mucoromycota</taxon>
        <taxon>Mucoromycotina</taxon>
        <taxon>Mucoromycetes</taxon>
        <taxon>Mucorales</taxon>
        <taxon>Mucorineae</taxon>
        <taxon>Mucoraceae</taxon>
        <taxon>Parasitella</taxon>
    </lineage>
</organism>
<feature type="compositionally biased region" description="Low complexity" evidence="2">
    <location>
        <begin position="324"/>
        <end position="346"/>
    </location>
</feature>
<dbReference type="GO" id="GO:0003676">
    <property type="term" value="F:nucleic acid binding"/>
    <property type="evidence" value="ECO:0007669"/>
    <property type="project" value="InterPro"/>
</dbReference>
<protein>
    <recommendedName>
        <fullName evidence="3">CCHC-type domain-containing protein</fullName>
    </recommendedName>
</protein>
<evidence type="ECO:0000313" key="5">
    <source>
        <dbReference type="Proteomes" id="UP000054107"/>
    </source>
</evidence>
<dbReference type="InterPro" id="IPR036875">
    <property type="entry name" value="Znf_CCHC_sf"/>
</dbReference>
<feature type="region of interest" description="Disordered" evidence="2">
    <location>
        <begin position="205"/>
        <end position="262"/>
    </location>
</feature>